<feature type="region of interest" description="Disordered" evidence="1">
    <location>
        <begin position="430"/>
        <end position="510"/>
    </location>
</feature>
<evidence type="ECO:0000313" key="3">
    <source>
        <dbReference type="Proteomes" id="UP000799424"/>
    </source>
</evidence>
<reference evidence="2" key="1">
    <citation type="journal article" date="2020" name="Stud. Mycol.">
        <title>101 Dothideomycetes genomes: a test case for predicting lifestyles and emergence of pathogens.</title>
        <authorList>
            <person name="Haridas S."/>
            <person name="Albert R."/>
            <person name="Binder M."/>
            <person name="Bloem J."/>
            <person name="Labutti K."/>
            <person name="Salamov A."/>
            <person name="Andreopoulos B."/>
            <person name="Baker S."/>
            <person name="Barry K."/>
            <person name="Bills G."/>
            <person name="Bluhm B."/>
            <person name="Cannon C."/>
            <person name="Castanera R."/>
            <person name="Culley D."/>
            <person name="Daum C."/>
            <person name="Ezra D."/>
            <person name="Gonzalez J."/>
            <person name="Henrissat B."/>
            <person name="Kuo A."/>
            <person name="Liang C."/>
            <person name="Lipzen A."/>
            <person name="Lutzoni F."/>
            <person name="Magnuson J."/>
            <person name="Mondo S."/>
            <person name="Nolan M."/>
            <person name="Ohm R."/>
            <person name="Pangilinan J."/>
            <person name="Park H.-J."/>
            <person name="Ramirez L."/>
            <person name="Alfaro M."/>
            <person name="Sun H."/>
            <person name="Tritt A."/>
            <person name="Yoshinaga Y."/>
            <person name="Zwiers L.-H."/>
            <person name="Turgeon B."/>
            <person name="Goodwin S."/>
            <person name="Spatafora J."/>
            <person name="Crous P."/>
            <person name="Grigoriev I."/>
        </authorList>
    </citation>
    <scope>NUCLEOTIDE SEQUENCE</scope>
    <source>
        <strain evidence="2">CBS 113818</strain>
    </source>
</reference>
<evidence type="ECO:0008006" key="4">
    <source>
        <dbReference type="Google" id="ProtNLM"/>
    </source>
</evidence>
<sequence length="593" mass="66077">MAAVAHMSSPHDVHPLLRHPRPITRDSAKAQRMLGLIADTEEKSSGLHREKSKTTKWLERPMYAHLDLSDVESEKEDVHEEDKSEAVSRRSDDDEDADRLAQWTEPDRSTSFSSEDAEKLDTSFNKRRPVPLKSLRPISYNSQHLLSPEWTASPTTMSPNTQRPRPLSLQPSSPGAQRSSFSSTSSSGSVPRFLHPQTWPAPVPQHQGGGRVDRPVSYQPPSSSLDECTCSSLGSPQAIERRPRPTSFANFQHRDRRNSKIASSRGLRNNSYPNFSRPISDPPKVVPGESIETDAVYNRFANVEVGPPSPAPIRGALDGFEISNAKSRDEKKSKHRWSTIPSTLKNFTMRRSSTTAQDQTADSNIDNLRRMNLTEENLRYAGDANRTIVTSNPAKPGGTLLPTPSYSPLDFKHPFIEAGLPPPFAPWANAPPSPALTHDKRRGSEMSLSPTRQRQSRLSVENIVISRPVSMHSRNSSSGMPSPGRQMPPSHMQMNYPASPRPGSSRRGTPSLERTCIICKTTKEPTAFITRRIAANCWHEPATCYQCLQAHIEKCVTTQGWEQCTCPECGERLTYEDMGAFADDDNTSVRWED</sequence>
<proteinExistence type="predicted"/>
<feature type="compositionally biased region" description="Polar residues" evidence="1">
    <location>
        <begin position="446"/>
        <end position="459"/>
    </location>
</feature>
<evidence type="ECO:0000256" key="1">
    <source>
        <dbReference type="SAM" id="MobiDB-lite"/>
    </source>
</evidence>
<evidence type="ECO:0000313" key="2">
    <source>
        <dbReference type="EMBL" id="KAF2831440.1"/>
    </source>
</evidence>
<protein>
    <recommendedName>
        <fullName evidence="4">RING-type domain-containing protein</fullName>
    </recommendedName>
</protein>
<accession>A0A6A7ADQ3</accession>
<feature type="compositionally biased region" description="Low complexity" evidence="1">
    <location>
        <begin position="162"/>
        <end position="189"/>
    </location>
</feature>
<feature type="region of interest" description="Disordered" evidence="1">
    <location>
        <begin position="68"/>
        <end position="284"/>
    </location>
</feature>
<name>A0A6A7ADQ3_9PLEO</name>
<keyword evidence="3" id="KW-1185">Reference proteome</keyword>
<dbReference type="Proteomes" id="UP000799424">
    <property type="component" value="Unassembled WGS sequence"/>
</dbReference>
<feature type="compositionally biased region" description="Basic and acidic residues" evidence="1">
    <location>
        <begin position="76"/>
        <end position="92"/>
    </location>
</feature>
<gene>
    <name evidence="2" type="ORF">CC86DRAFT_366803</name>
</gene>
<dbReference type="EMBL" id="MU006218">
    <property type="protein sequence ID" value="KAF2831440.1"/>
    <property type="molecule type" value="Genomic_DNA"/>
</dbReference>
<feature type="compositionally biased region" description="Polar residues" evidence="1">
    <location>
        <begin position="260"/>
        <end position="274"/>
    </location>
</feature>
<organism evidence="2 3">
    <name type="scientific">Ophiobolus disseminans</name>
    <dbReference type="NCBI Taxonomy" id="1469910"/>
    <lineage>
        <taxon>Eukaryota</taxon>
        <taxon>Fungi</taxon>
        <taxon>Dikarya</taxon>
        <taxon>Ascomycota</taxon>
        <taxon>Pezizomycotina</taxon>
        <taxon>Dothideomycetes</taxon>
        <taxon>Pleosporomycetidae</taxon>
        <taxon>Pleosporales</taxon>
        <taxon>Pleosporineae</taxon>
        <taxon>Phaeosphaeriaceae</taxon>
        <taxon>Ophiobolus</taxon>
    </lineage>
</organism>
<feature type="compositionally biased region" description="Polar residues" evidence="1">
    <location>
        <begin position="219"/>
        <end position="235"/>
    </location>
</feature>
<feature type="compositionally biased region" description="Polar residues" evidence="1">
    <location>
        <begin position="139"/>
        <end position="161"/>
    </location>
</feature>
<dbReference type="AlphaFoldDB" id="A0A6A7ADQ3"/>
<dbReference type="OrthoDB" id="3767399at2759"/>
<feature type="region of interest" description="Disordered" evidence="1">
    <location>
        <begin position="1"/>
        <end position="31"/>
    </location>
</feature>